<sequence>MMYNAIIVISIVVLFHINVVYNTAIHDTKSDAETIQDHEHQTSLIEQDSDDDTYDMNKRLANMKFASGLGKRLANMKFASGLGKRLANMKFASGLGKRLPSMKFASGLGKRNEYEGLMNYIGENGNEFNRQYV</sequence>
<dbReference type="Proteomes" id="UP000682733">
    <property type="component" value="Unassembled WGS sequence"/>
</dbReference>
<evidence type="ECO:0000313" key="6">
    <source>
        <dbReference type="Proteomes" id="UP000663829"/>
    </source>
</evidence>
<feature type="chain" id="PRO_5036223900" evidence="1">
    <location>
        <begin position="23"/>
        <end position="133"/>
    </location>
</feature>
<dbReference type="EMBL" id="CAJOBA010001812">
    <property type="protein sequence ID" value="CAF3615729.1"/>
    <property type="molecule type" value="Genomic_DNA"/>
</dbReference>
<dbReference type="EMBL" id="CAJNOK010001812">
    <property type="protein sequence ID" value="CAF0831219.1"/>
    <property type="molecule type" value="Genomic_DNA"/>
</dbReference>
<dbReference type="OrthoDB" id="10021823at2759"/>
<feature type="signal peptide" evidence="1">
    <location>
        <begin position="1"/>
        <end position="22"/>
    </location>
</feature>
<dbReference type="EMBL" id="CAJNOQ010001919">
    <property type="protein sequence ID" value="CAF0927481.1"/>
    <property type="molecule type" value="Genomic_DNA"/>
</dbReference>
<comment type="caution">
    <text evidence="3">The sequence shown here is derived from an EMBL/GenBank/DDBJ whole genome shotgun (WGS) entry which is preliminary data.</text>
</comment>
<dbReference type="Proteomes" id="UP000663829">
    <property type="component" value="Unassembled WGS sequence"/>
</dbReference>
<proteinExistence type="predicted"/>
<reference evidence="3" key="1">
    <citation type="submission" date="2021-02" db="EMBL/GenBank/DDBJ databases">
        <authorList>
            <person name="Nowell W R."/>
        </authorList>
    </citation>
    <scope>NUCLEOTIDE SEQUENCE</scope>
</reference>
<evidence type="ECO:0000313" key="5">
    <source>
        <dbReference type="EMBL" id="CAF3705906.1"/>
    </source>
</evidence>
<organism evidence="3 6">
    <name type="scientific">Didymodactylos carnosus</name>
    <dbReference type="NCBI Taxonomy" id="1234261"/>
    <lineage>
        <taxon>Eukaryota</taxon>
        <taxon>Metazoa</taxon>
        <taxon>Spiralia</taxon>
        <taxon>Gnathifera</taxon>
        <taxon>Rotifera</taxon>
        <taxon>Eurotatoria</taxon>
        <taxon>Bdelloidea</taxon>
        <taxon>Philodinida</taxon>
        <taxon>Philodinidae</taxon>
        <taxon>Didymodactylos</taxon>
    </lineage>
</organism>
<accession>A0A814BCC4</accession>
<protein>
    <submittedName>
        <fullName evidence="3">Uncharacterized protein</fullName>
    </submittedName>
</protein>
<dbReference type="Proteomes" id="UP000681722">
    <property type="component" value="Unassembled WGS sequence"/>
</dbReference>
<evidence type="ECO:0000313" key="3">
    <source>
        <dbReference type="EMBL" id="CAF0927481.1"/>
    </source>
</evidence>
<dbReference type="Proteomes" id="UP000677228">
    <property type="component" value="Unassembled WGS sequence"/>
</dbReference>
<gene>
    <name evidence="3" type="ORF">GPM918_LOCUS9998</name>
    <name evidence="2" type="ORF">OVA965_LOCUS6154</name>
    <name evidence="5" type="ORF">SRO942_LOCUS9999</name>
    <name evidence="4" type="ORF">TMI583_LOCUS6150</name>
</gene>
<dbReference type="AlphaFoldDB" id="A0A814BCC4"/>
<keyword evidence="1" id="KW-0732">Signal</keyword>
<dbReference type="EMBL" id="CAJOBC010001919">
    <property type="protein sequence ID" value="CAF3705906.1"/>
    <property type="molecule type" value="Genomic_DNA"/>
</dbReference>
<evidence type="ECO:0000256" key="1">
    <source>
        <dbReference type="SAM" id="SignalP"/>
    </source>
</evidence>
<evidence type="ECO:0000313" key="4">
    <source>
        <dbReference type="EMBL" id="CAF3615729.1"/>
    </source>
</evidence>
<keyword evidence="6" id="KW-1185">Reference proteome</keyword>
<evidence type="ECO:0000313" key="2">
    <source>
        <dbReference type="EMBL" id="CAF0831219.1"/>
    </source>
</evidence>
<name>A0A814BCC4_9BILA</name>